<dbReference type="EMBL" id="KZ805315">
    <property type="protein sequence ID" value="PVI05280.1"/>
    <property type="molecule type" value="Genomic_DNA"/>
</dbReference>
<dbReference type="AlphaFoldDB" id="A0A2V1E7J7"/>
<evidence type="ECO:0000313" key="2">
    <source>
        <dbReference type="EMBL" id="PVI05280.1"/>
    </source>
</evidence>
<organism evidence="2 3">
    <name type="scientific">Periconia macrospinosa</name>
    <dbReference type="NCBI Taxonomy" id="97972"/>
    <lineage>
        <taxon>Eukaryota</taxon>
        <taxon>Fungi</taxon>
        <taxon>Dikarya</taxon>
        <taxon>Ascomycota</taxon>
        <taxon>Pezizomycotina</taxon>
        <taxon>Dothideomycetes</taxon>
        <taxon>Pleosporomycetidae</taxon>
        <taxon>Pleosporales</taxon>
        <taxon>Massarineae</taxon>
        <taxon>Periconiaceae</taxon>
        <taxon>Periconia</taxon>
    </lineage>
</organism>
<protein>
    <submittedName>
        <fullName evidence="2">Uncharacterized protein</fullName>
    </submittedName>
</protein>
<keyword evidence="1" id="KW-0472">Membrane</keyword>
<keyword evidence="3" id="KW-1185">Reference proteome</keyword>
<feature type="transmembrane region" description="Helical" evidence="1">
    <location>
        <begin position="107"/>
        <end position="130"/>
    </location>
</feature>
<proteinExistence type="predicted"/>
<accession>A0A2V1E7J7</accession>
<dbReference type="Proteomes" id="UP000244855">
    <property type="component" value="Unassembled WGS sequence"/>
</dbReference>
<keyword evidence="1" id="KW-0812">Transmembrane</keyword>
<name>A0A2V1E7J7_9PLEO</name>
<evidence type="ECO:0000256" key="1">
    <source>
        <dbReference type="SAM" id="Phobius"/>
    </source>
</evidence>
<gene>
    <name evidence="2" type="ORF">DM02DRAFT_113164</name>
</gene>
<keyword evidence="1" id="KW-1133">Transmembrane helix</keyword>
<sequence length="139" mass="15739">MHVVDGRWTMIILHRGGSKPAGDFSHILSHTDDDGVLFFTSEAGVSAKCFSRSLSPLFSSLCYPCHLDSYIPSLFPTLLQVQSKARQTDRQTDRQTNTQTPPPTRKLAFLDMHICVTCNLFYATFLPIYYPYLPTYLSI</sequence>
<evidence type="ECO:0000313" key="3">
    <source>
        <dbReference type="Proteomes" id="UP000244855"/>
    </source>
</evidence>
<reference evidence="2 3" key="1">
    <citation type="journal article" date="2018" name="Sci. Rep.">
        <title>Comparative genomics provides insights into the lifestyle and reveals functional heterogeneity of dark septate endophytic fungi.</title>
        <authorList>
            <person name="Knapp D.G."/>
            <person name="Nemeth J.B."/>
            <person name="Barry K."/>
            <person name="Hainaut M."/>
            <person name="Henrissat B."/>
            <person name="Johnson J."/>
            <person name="Kuo A."/>
            <person name="Lim J.H.P."/>
            <person name="Lipzen A."/>
            <person name="Nolan M."/>
            <person name="Ohm R.A."/>
            <person name="Tamas L."/>
            <person name="Grigoriev I.V."/>
            <person name="Spatafora J.W."/>
            <person name="Nagy L.G."/>
            <person name="Kovacs G.M."/>
        </authorList>
    </citation>
    <scope>NUCLEOTIDE SEQUENCE [LARGE SCALE GENOMIC DNA]</scope>
    <source>
        <strain evidence="2 3">DSE2036</strain>
    </source>
</reference>